<keyword evidence="1" id="KW-0472">Membrane</keyword>
<sequence>MTVGEGIFWGAIVLALVGLYATTKDRWRWKRIAKWGVGVPAVLLVLCGLGVWLTNTYEARAKPLSTFGGITLASTEGDVRFAKGEPSKVLDEGLWVYYAGSGSANLDSAGYVVRFKAGKVRFIRYLAAPDQIVTPDLQGFGIGASYDHVLEKLGPASHVATSDDGLVRRLSYEKLKTFFTFEKAQIKDFGVYDPATGPLELSKPTSALAPAQSEAPPPQVSEAKPVLDHCAPSLSKAERMKRLAQHGTVRETGTGTFEAGERTISFGYDGALAYCR</sequence>
<dbReference type="Proteomes" id="UP001285263">
    <property type="component" value="Unassembled WGS sequence"/>
</dbReference>
<evidence type="ECO:0000313" key="3">
    <source>
        <dbReference type="Proteomes" id="UP001285263"/>
    </source>
</evidence>
<protein>
    <submittedName>
        <fullName evidence="2">Uncharacterized protein</fullName>
    </submittedName>
</protein>
<dbReference type="RefSeq" id="WP_320424485.1">
    <property type="nucleotide sequence ID" value="NZ_JAXCLA010000006.1"/>
</dbReference>
<name>A0ABU5DNB4_9BURK</name>
<evidence type="ECO:0000313" key="2">
    <source>
        <dbReference type="EMBL" id="MDY0746547.1"/>
    </source>
</evidence>
<feature type="transmembrane region" description="Helical" evidence="1">
    <location>
        <begin position="6"/>
        <end position="23"/>
    </location>
</feature>
<dbReference type="EMBL" id="JAXCLA010000006">
    <property type="protein sequence ID" value="MDY0746547.1"/>
    <property type="molecule type" value="Genomic_DNA"/>
</dbReference>
<keyword evidence="1" id="KW-0812">Transmembrane</keyword>
<gene>
    <name evidence="2" type="ORF">SNE35_18685</name>
</gene>
<feature type="transmembrane region" description="Helical" evidence="1">
    <location>
        <begin position="35"/>
        <end position="53"/>
    </location>
</feature>
<organism evidence="2 3">
    <name type="scientific">Roseateles agri</name>
    <dbReference type="NCBI Taxonomy" id="3098619"/>
    <lineage>
        <taxon>Bacteria</taxon>
        <taxon>Pseudomonadati</taxon>
        <taxon>Pseudomonadota</taxon>
        <taxon>Betaproteobacteria</taxon>
        <taxon>Burkholderiales</taxon>
        <taxon>Sphaerotilaceae</taxon>
        <taxon>Roseateles</taxon>
    </lineage>
</organism>
<evidence type="ECO:0000256" key="1">
    <source>
        <dbReference type="SAM" id="Phobius"/>
    </source>
</evidence>
<keyword evidence="1" id="KW-1133">Transmembrane helix</keyword>
<proteinExistence type="predicted"/>
<comment type="caution">
    <text evidence="2">The sequence shown here is derived from an EMBL/GenBank/DDBJ whole genome shotgun (WGS) entry which is preliminary data.</text>
</comment>
<reference evidence="2 3" key="1">
    <citation type="submission" date="2023-11" db="EMBL/GenBank/DDBJ databases">
        <title>Paucibacter sp. nov., isolated from fresh soil in Korea.</title>
        <authorList>
            <person name="Le N.T.T."/>
        </authorList>
    </citation>
    <scope>NUCLEOTIDE SEQUENCE [LARGE SCALE GENOMIC DNA]</scope>
    <source>
        <strain evidence="2 3">R3-3</strain>
    </source>
</reference>
<accession>A0ABU5DNB4</accession>
<keyword evidence="3" id="KW-1185">Reference proteome</keyword>